<feature type="domain" description="Fibronectin type-III" evidence="15">
    <location>
        <begin position="527"/>
        <end position="621"/>
    </location>
</feature>
<dbReference type="Pfam" id="PF06328">
    <property type="entry name" value="Lep_receptor_Ig"/>
    <property type="match status" value="1"/>
</dbReference>
<feature type="region of interest" description="Disordered" evidence="12">
    <location>
        <begin position="782"/>
        <end position="814"/>
    </location>
</feature>
<keyword evidence="11" id="KW-0393">Immunoglobulin domain</keyword>
<dbReference type="Proteomes" id="UP001044222">
    <property type="component" value="Unassembled WGS sequence"/>
</dbReference>
<dbReference type="Pfam" id="PF00041">
    <property type="entry name" value="fn3"/>
    <property type="match status" value="1"/>
</dbReference>
<evidence type="ECO:0000256" key="12">
    <source>
        <dbReference type="SAM" id="MobiDB-lite"/>
    </source>
</evidence>
<keyword evidence="10" id="KW-0325">Glycoprotein</keyword>
<dbReference type="InterPro" id="IPR036179">
    <property type="entry name" value="Ig-like_dom_sf"/>
</dbReference>
<protein>
    <recommendedName>
        <fullName evidence="15">Fibronectin type-III domain-containing protein</fullName>
    </recommendedName>
</protein>
<keyword evidence="6 13" id="KW-1133">Transmembrane helix</keyword>
<organism evidence="16 17">
    <name type="scientific">Anguilla anguilla</name>
    <name type="common">European freshwater eel</name>
    <name type="synonym">Muraena anguilla</name>
    <dbReference type="NCBI Taxonomy" id="7936"/>
    <lineage>
        <taxon>Eukaryota</taxon>
        <taxon>Metazoa</taxon>
        <taxon>Chordata</taxon>
        <taxon>Craniata</taxon>
        <taxon>Vertebrata</taxon>
        <taxon>Euteleostomi</taxon>
        <taxon>Actinopterygii</taxon>
        <taxon>Neopterygii</taxon>
        <taxon>Teleostei</taxon>
        <taxon>Anguilliformes</taxon>
        <taxon>Anguillidae</taxon>
        <taxon>Anguilla</taxon>
    </lineage>
</organism>
<keyword evidence="9" id="KW-0675">Receptor</keyword>
<dbReference type="InterPro" id="IPR036116">
    <property type="entry name" value="FN3_sf"/>
</dbReference>
<keyword evidence="5" id="KW-0677">Repeat</keyword>
<dbReference type="PANTHER" id="PTHR48423:SF1">
    <property type="entry name" value="INTERLEUKIN-27 RECEPTOR SUBUNIT ALPHA"/>
    <property type="match status" value="1"/>
</dbReference>
<dbReference type="PROSITE" id="PS01353">
    <property type="entry name" value="HEMATOPO_REC_L_F2"/>
    <property type="match status" value="1"/>
</dbReference>
<keyword evidence="17" id="KW-1185">Reference proteome</keyword>
<evidence type="ECO:0000259" key="15">
    <source>
        <dbReference type="PROSITE" id="PS50853"/>
    </source>
</evidence>
<evidence type="ECO:0000256" key="1">
    <source>
        <dbReference type="ARBA" id="ARBA00004479"/>
    </source>
</evidence>
<comment type="caution">
    <text evidence="16">The sequence shown here is derived from an EMBL/GenBank/DDBJ whole genome shotgun (WGS) entry which is preliminary data.</text>
</comment>
<dbReference type="CDD" id="cd00063">
    <property type="entry name" value="FN3"/>
    <property type="match status" value="3"/>
</dbReference>
<dbReference type="InterPro" id="IPR052672">
    <property type="entry name" value="Type1_Cytokine_Rcpt_Type2"/>
</dbReference>
<dbReference type="FunFam" id="2.60.40.10:FF:000465">
    <property type="entry name" value="Granulocyte colony-stimulating factor receptor"/>
    <property type="match status" value="1"/>
</dbReference>
<evidence type="ECO:0000256" key="14">
    <source>
        <dbReference type="SAM" id="SignalP"/>
    </source>
</evidence>
<dbReference type="Pfam" id="PF09067">
    <property type="entry name" value="EpoR_lig-bind"/>
    <property type="match status" value="1"/>
</dbReference>
<dbReference type="InterPro" id="IPR015152">
    <property type="entry name" value="Growth/epo_recpt_lig-bind"/>
</dbReference>
<evidence type="ECO:0000256" key="5">
    <source>
        <dbReference type="ARBA" id="ARBA00022737"/>
    </source>
</evidence>
<dbReference type="GO" id="GO:0005886">
    <property type="term" value="C:plasma membrane"/>
    <property type="evidence" value="ECO:0007669"/>
    <property type="project" value="UniProtKB-ARBA"/>
</dbReference>
<evidence type="ECO:0000256" key="13">
    <source>
        <dbReference type="SAM" id="Phobius"/>
    </source>
</evidence>
<evidence type="ECO:0000256" key="10">
    <source>
        <dbReference type="ARBA" id="ARBA00023180"/>
    </source>
</evidence>
<evidence type="ECO:0000256" key="11">
    <source>
        <dbReference type="ARBA" id="ARBA00023319"/>
    </source>
</evidence>
<dbReference type="InterPro" id="IPR003529">
    <property type="entry name" value="Hematopoietin_rcpt_Gp130_CS"/>
</dbReference>
<evidence type="ECO:0000256" key="3">
    <source>
        <dbReference type="ARBA" id="ARBA00022692"/>
    </source>
</evidence>
<feature type="domain" description="Fibronectin type-III" evidence="15">
    <location>
        <begin position="126"/>
        <end position="227"/>
    </location>
</feature>
<accession>A0A9D3N332</accession>
<evidence type="ECO:0000256" key="6">
    <source>
        <dbReference type="ARBA" id="ARBA00022989"/>
    </source>
</evidence>
<keyword evidence="8" id="KW-1015">Disulfide bond</keyword>
<reference evidence="16" key="1">
    <citation type="submission" date="2021-01" db="EMBL/GenBank/DDBJ databases">
        <title>A chromosome-scale assembly of European eel, Anguilla anguilla.</title>
        <authorList>
            <person name="Henkel C."/>
            <person name="Jong-Raadsen S.A."/>
            <person name="Dufour S."/>
            <person name="Weltzien F.-A."/>
            <person name="Palstra A.P."/>
            <person name="Pelster B."/>
            <person name="Spaink H.P."/>
            <person name="Van Den Thillart G.E."/>
            <person name="Jansen H."/>
            <person name="Zahm M."/>
            <person name="Klopp C."/>
            <person name="Cedric C."/>
            <person name="Louis A."/>
            <person name="Berthelot C."/>
            <person name="Parey E."/>
            <person name="Roest Crollius H."/>
            <person name="Montfort J."/>
            <person name="Robinson-Rechavi M."/>
            <person name="Bucao C."/>
            <person name="Bouchez O."/>
            <person name="Gislard M."/>
            <person name="Lluch J."/>
            <person name="Milhes M."/>
            <person name="Lampietro C."/>
            <person name="Lopez Roques C."/>
            <person name="Donnadieu C."/>
            <person name="Braasch I."/>
            <person name="Desvignes T."/>
            <person name="Postlethwait J."/>
            <person name="Bobe J."/>
            <person name="Guiguen Y."/>
            <person name="Dirks R."/>
        </authorList>
    </citation>
    <scope>NUCLEOTIDE SEQUENCE</scope>
    <source>
        <strain evidence="16">Tag_6206</strain>
        <tissue evidence="16">Liver</tissue>
    </source>
</reference>
<dbReference type="InterPro" id="IPR003961">
    <property type="entry name" value="FN3_dom"/>
</dbReference>
<dbReference type="Gene3D" id="2.60.40.10">
    <property type="entry name" value="Immunoglobulins"/>
    <property type="match status" value="6"/>
</dbReference>
<dbReference type="InterPro" id="IPR010457">
    <property type="entry name" value="IgC2-like_lig-bd"/>
</dbReference>
<dbReference type="InterPro" id="IPR013783">
    <property type="entry name" value="Ig-like_fold"/>
</dbReference>
<feature type="signal peptide" evidence="14">
    <location>
        <begin position="1"/>
        <end position="19"/>
    </location>
</feature>
<dbReference type="AlphaFoldDB" id="A0A9D3N332"/>
<keyword evidence="4 14" id="KW-0732">Signal</keyword>
<dbReference type="PANTHER" id="PTHR48423">
    <property type="entry name" value="INTERLEUKIN-27 RECEPTOR SUBUNIT ALPHA"/>
    <property type="match status" value="1"/>
</dbReference>
<comment type="similarity">
    <text evidence="2">Belongs to the type I cytokine receptor family. Type 2 subfamily.</text>
</comment>
<feature type="chain" id="PRO_5038417408" description="Fibronectin type-III domain-containing protein" evidence="14">
    <location>
        <begin position="20"/>
        <end position="839"/>
    </location>
</feature>
<dbReference type="EMBL" id="JAFIRN010000001">
    <property type="protein sequence ID" value="KAG5858023.1"/>
    <property type="molecule type" value="Genomic_DNA"/>
</dbReference>
<evidence type="ECO:0000256" key="2">
    <source>
        <dbReference type="ARBA" id="ARBA00008921"/>
    </source>
</evidence>
<name>A0A9D3N332_ANGAN</name>
<proteinExistence type="inferred from homology"/>
<sequence>MELLWKFVIATLFAVSIQPENLARGSPCAEIQVQPPVVVLGSPFNASCLVSESCPLVQWRNFHIEWRLNTQILAGLPPANQSSRISAVTVPGFSDSQGVLECSVCREGVCQIATGMTIRGGYPPSAPQNLTCLTNLTKPYTLTCKWDTGAETHLPTNYTLHTEIRHSQTRSSVRAYPLPVGRHSCIIPREGFILYTRMRISVTAQNALGTVSSEPLFLEPVESAKLDPPVLEDVSAEPYAYGCLSLRWRLSEQQAWVRTNLAVEARFRTADGEAWTTVTKHITKEDQLGALQLSGLLHGMDYRVQMRVRYGLGPWSEWGNSRTGSIGEKAPTGRLKVWLKVLQESEAKLSVQLLWKPSDQFRANGRNVSFHVFLQSSTPSRGWLKTVCRTQQRHCVAILPKYTRAVHITACNSAGESSATAVRVYKHWGMQPVSDVTVSSAGNTSLQVAWTRPVSPVAVGYVVEWGPQLQTDPSFLSFLLLGPNETVALISAGVEPYRPYSFSVYPRYHNGTGLPRTAHGYSLQKAPSAAPSMRVGEIYHSRAKLTWDDIPLDQRNGIIQNYVIYYWDEAGRPGVVRFKPTERSVILTNLKPVSIYKAFISASTEGGTVNGTIVTLKTGPPDAWSDVFIVVLTCVVLMVCFIVACFTCFSKHDSLKTHFWPMIPDPANSSIKTWTEGDTLPDYPVFQNMKDIQDPVPVHLSWFSLLDVPEGQPEKGESVGPTMDDLWLQGGDPSDLGESLKDVSGGAEPAKEVVPYATVVFANPYLSQADPPTTVYLRSDSTQPLLGEESPSPRSYQNFHFQEGGGARESMQSQGGSSVFWEEFPLLSVLNMQEVQNAG</sequence>
<evidence type="ECO:0000313" key="16">
    <source>
        <dbReference type="EMBL" id="KAG5858023.1"/>
    </source>
</evidence>
<gene>
    <name evidence="16" type="ORF">ANANG_G00025690</name>
</gene>
<feature type="transmembrane region" description="Helical" evidence="13">
    <location>
        <begin position="627"/>
        <end position="649"/>
    </location>
</feature>
<dbReference type="SMART" id="SM00060">
    <property type="entry name" value="FN3"/>
    <property type="match status" value="4"/>
</dbReference>
<evidence type="ECO:0000313" key="17">
    <source>
        <dbReference type="Proteomes" id="UP001044222"/>
    </source>
</evidence>
<dbReference type="PROSITE" id="PS50853">
    <property type="entry name" value="FN3"/>
    <property type="match status" value="3"/>
</dbReference>
<dbReference type="SUPFAM" id="SSF48726">
    <property type="entry name" value="Immunoglobulin"/>
    <property type="match status" value="1"/>
</dbReference>
<keyword evidence="3 13" id="KW-0812">Transmembrane</keyword>
<dbReference type="SUPFAM" id="SSF49265">
    <property type="entry name" value="Fibronectin type III"/>
    <property type="match status" value="4"/>
</dbReference>
<comment type="subcellular location">
    <subcellularLocation>
        <location evidence="1">Membrane</location>
        <topology evidence="1">Single-pass type I membrane protein</topology>
    </subcellularLocation>
</comment>
<evidence type="ECO:0000256" key="8">
    <source>
        <dbReference type="ARBA" id="ARBA00023157"/>
    </source>
</evidence>
<dbReference type="GO" id="GO:0004896">
    <property type="term" value="F:cytokine receptor activity"/>
    <property type="evidence" value="ECO:0007669"/>
    <property type="project" value="InterPro"/>
</dbReference>
<evidence type="ECO:0000256" key="4">
    <source>
        <dbReference type="ARBA" id="ARBA00022729"/>
    </source>
</evidence>
<keyword evidence="7 13" id="KW-0472">Membrane</keyword>
<evidence type="ECO:0000256" key="7">
    <source>
        <dbReference type="ARBA" id="ARBA00023136"/>
    </source>
</evidence>
<evidence type="ECO:0000256" key="9">
    <source>
        <dbReference type="ARBA" id="ARBA00023170"/>
    </source>
</evidence>
<feature type="domain" description="Fibronectin type-III" evidence="15">
    <location>
        <begin position="432"/>
        <end position="526"/>
    </location>
</feature>